<feature type="compositionally biased region" description="Polar residues" evidence="1">
    <location>
        <begin position="93"/>
        <end position="105"/>
    </location>
</feature>
<dbReference type="GO" id="GO:0043622">
    <property type="term" value="P:cortical microtubule organization"/>
    <property type="evidence" value="ECO:0007669"/>
    <property type="project" value="TreeGrafter"/>
</dbReference>
<dbReference type="PANTHER" id="PTHR31949">
    <property type="entry name" value="GASTRIC MUCIN-LIKE PROTEIN"/>
    <property type="match status" value="1"/>
</dbReference>
<accession>A0AAU9RY90</accession>
<proteinExistence type="predicted"/>
<evidence type="ECO:0000313" key="2">
    <source>
        <dbReference type="EMBL" id="CAH2054450.1"/>
    </source>
</evidence>
<name>A0AAU9RY90_THLAR</name>
<dbReference type="PANTHER" id="PTHR31949:SF12">
    <property type="entry name" value="BNAC01G39250D PROTEIN"/>
    <property type="match status" value="1"/>
</dbReference>
<sequence>MLTHHDRDEELSLFLEMRRREKEHRGDSLLTGSERALTTAAAAALSETVSSQRYTLRRTAAENFLYSENEKSDYDWLLTPPGTPQFEKESHRSVMNQLDAPNSRPTVLKSRLGNCHEEMASGSSYKPASSSSVAGLRRPSSSGSSRSTSRPSTPTRRSTTTPSTSTAKPVTTRASTSRSSTPTSRATLAAARATTSTAAPRTTTSTGSARSATPTRSVTRPSSAPSKKPASRPATPTRRPSTPTGPSIVSSKGPSRGTSPTPPVKSSRPWKAPEMPGFSLEAPPNLRTTLSDRPVSASRGRPGVASAPGSRSASIERGSGPTTGGGVGHARRQSCSPSRGRAPIGNTNGSLPSARGRGKANNCGSSCDNLSPVAMGNKMVERVVNMRKLGPPRLTESGGRGMGKSSSAFNSLGYGRNLSKSSIDMALRHMDIRRGMTGNLRPLVTKVPASSMYSVRSRPASVTNSPVATSSTVSSYEPSVDNINILCLDGNEAENDDLLSERSFSSPRNQFPKFTS</sequence>
<gene>
    <name evidence="2" type="ORF">TAV2_LOCUS9701</name>
</gene>
<dbReference type="GO" id="GO:0055028">
    <property type="term" value="C:cortical microtubule"/>
    <property type="evidence" value="ECO:0007669"/>
    <property type="project" value="TreeGrafter"/>
</dbReference>
<dbReference type="EMBL" id="OU466859">
    <property type="protein sequence ID" value="CAH2054450.1"/>
    <property type="molecule type" value="Genomic_DNA"/>
</dbReference>
<reference evidence="2 3" key="1">
    <citation type="submission" date="2022-03" db="EMBL/GenBank/DDBJ databases">
        <authorList>
            <person name="Nunn A."/>
            <person name="Chopra R."/>
            <person name="Nunn A."/>
            <person name="Contreras Garrido A."/>
        </authorList>
    </citation>
    <scope>NUCLEOTIDE SEQUENCE [LARGE SCALE GENOMIC DNA]</scope>
</reference>
<keyword evidence="3" id="KW-1185">Reference proteome</keyword>
<feature type="compositionally biased region" description="Polar residues" evidence="1">
    <location>
        <begin position="248"/>
        <end position="259"/>
    </location>
</feature>
<evidence type="ECO:0000256" key="1">
    <source>
        <dbReference type="SAM" id="MobiDB-lite"/>
    </source>
</evidence>
<organism evidence="2 3">
    <name type="scientific">Thlaspi arvense</name>
    <name type="common">Field penny-cress</name>
    <dbReference type="NCBI Taxonomy" id="13288"/>
    <lineage>
        <taxon>Eukaryota</taxon>
        <taxon>Viridiplantae</taxon>
        <taxon>Streptophyta</taxon>
        <taxon>Embryophyta</taxon>
        <taxon>Tracheophyta</taxon>
        <taxon>Spermatophyta</taxon>
        <taxon>Magnoliopsida</taxon>
        <taxon>eudicotyledons</taxon>
        <taxon>Gunneridae</taxon>
        <taxon>Pentapetalae</taxon>
        <taxon>rosids</taxon>
        <taxon>malvids</taxon>
        <taxon>Brassicales</taxon>
        <taxon>Brassicaceae</taxon>
        <taxon>Thlaspideae</taxon>
        <taxon>Thlaspi</taxon>
    </lineage>
</organism>
<dbReference type="Proteomes" id="UP000836841">
    <property type="component" value="Chromosome 3"/>
</dbReference>
<feature type="compositionally biased region" description="Low complexity" evidence="1">
    <location>
        <begin position="120"/>
        <end position="247"/>
    </location>
</feature>
<dbReference type="AlphaFoldDB" id="A0AAU9RY90"/>
<evidence type="ECO:0000313" key="3">
    <source>
        <dbReference type="Proteomes" id="UP000836841"/>
    </source>
</evidence>
<protein>
    <submittedName>
        <fullName evidence="2">Uncharacterized protein</fullName>
    </submittedName>
</protein>
<feature type="region of interest" description="Disordered" evidence="1">
    <location>
        <begin position="79"/>
        <end position="363"/>
    </location>
</feature>